<dbReference type="PANTHER" id="PTHR36766">
    <property type="entry name" value="PLANT BROAD-SPECTRUM MILDEW RESISTANCE PROTEIN RPW8"/>
    <property type="match status" value="1"/>
</dbReference>
<feature type="domain" description="NB-ARC" evidence="3">
    <location>
        <begin position="1"/>
        <end position="120"/>
    </location>
</feature>
<dbReference type="PRINTS" id="PR00364">
    <property type="entry name" value="DISEASERSIST"/>
</dbReference>
<dbReference type="Pfam" id="PF23559">
    <property type="entry name" value="WHD_DRP"/>
    <property type="match status" value="1"/>
</dbReference>
<reference evidence="5" key="1">
    <citation type="journal article" date="2023" name="Science">
        <title>Elucidation of the pathway for biosynthesis of saponin adjuvants from the soapbark tree.</title>
        <authorList>
            <person name="Reed J."/>
            <person name="Orme A."/>
            <person name="El-Demerdash A."/>
            <person name="Owen C."/>
            <person name="Martin L.B.B."/>
            <person name="Misra R.C."/>
            <person name="Kikuchi S."/>
            <person name="Rejzek M."/>
            <person name="Martin A.C."/>
            <person name="Harkess A."/>
            <person name="Leebens-Mack J."/>
            <person name="Louveau T."/>
            <person name="Stephenson M.J."/>
            <person name="Osbourn A."/>
        </authorList>
    </citation>
    <scope>NUCLEOTIDE SEQUENCE</scope>
    <source>
        <strain evidence="5">S10</strain>
    </source>
</reference>
<organism evidence="5 6">
    <name type="scientific">Quillaja saponaria</name>
    <name type="common">Soap bark tree</name>
    <dbReference type="NCBI Taxonomy" id="32244"/>
    <lineage>
        <taxon>Eukaryota</taxon>
        <taxon>Viridiplantae</taxon>
        <taxon>Streptophyta</taxon>
        <taxon>Embryophyta</taxon>
        <taxon>Tracheophyta</taxon>
        <taxon>Spermatophyta</taxon>
        <taxon>Magnoliopsida</taxon>
        <taxon>eudicotyledons</taxon>
        <taxon>Gunneridae</taxon>
        <taxon>Pentapetalae</taxon>
        <taxon>rosids</taxon>
        <taxon>fabids</taxon>
        <taxon>Fabales</taxon>
        <taxon>Quillajaceae</taxon>
        <taxon>Quillaja</taxon>
    </lineage>
</organism>
<dbReference type="PANTHER" id="PTHR36766:SF61">
    <property type="entry name" value="NB-ARC DOMAIN DISEASE RESISTANCE PROTEIN"/>
    <property type="match status" value="1"/>
</dbReference>
<dbReference type="InterPro" id="IPR042197">
    <property type="entry name" value="Apaf_helical"/>
</dbReference>
<evidence type="ECO:0000259" key="3">
    <source>
        <dbReference type="Pfam" id="PF00931"/>
    </source>
</evidence>
<dbReference type="InterPro" id="IPR002182">
    <property type="entry name" value="NB-ARC"/>
</dbReference>
<dbReference type="SUPFAM" id="SSF52540">
    <property type="entry name" value="P-loop containing nucleoside triphosphate hydrolases"/>
    <property type="match status" value="1"/>
</dbReference>
<dbReference type="InterPro" id="IPR058922">
    <property type="entry name" value="WHD_DRP"/>
</dbReference>
<dbReference type="GO" id="GO:0043531">
    <property type="term" value="F:ADP binding"/>
    <property type="evidence" value="ECO:0007669"/>
    <property type="project" value="InterPro"/>
</dbReference>
<dbReference type="Gene3D" id="3.40.50.300">
    <property type="entry name" value="P-loop containing nucleotide triphosphate hydrolases"/>
    <property type="match status" value="1"/>
</dbReference>
<evidence type="ECO:0000256" key="2">
    <source>
        <dbReference type="ARBA" id="ARBA00022821"/>
    </source>
</evidence>
<sequence>MWVCVSEDFDLKQLMIKIIRSACHENFSDFEPDQLQTRLRSTLCDKRFLLVLDDVWNEDRRKWMELGDLFKECAKRSVKILLTTRSSFIASMMGSVPAYKLEGLTQMECLSLLLKWAFREGEEKQYPGLVEIGNEIVKRCGWVPLAVRTFASQLYSKTDKRDWLYVRDNEIWKLEHQQNDILPALKLRYDEMPSSLKQCYACCSMFPKKFDFSSVELIYFWIAHGLIPLSNENQNLEEIGIKYMHELCSRSFFQDFENCGHYYKLRMHDLAHDLALFVEKGECLTVQSLSQNKFRTGKVRHLSFLVSEIDLLADQAIYLKFESLRTIYFPIEGVGLSSDSFLHSFVFSSKCLRLLDLSDSAFEVLGVAEISWQIKTFEISRYFT</sequence>
<dbReference type="GO" id="GO:0006952">
    <property type="term" value="P:defense response"/>
    <property type="evidence" value="ECO:0007669"/>
    <property type="project" value="UniProtKB-KW"/>
</dbReference>
<dbReference type="Gene3D" id="1.10.10.10">
    <property type="entry name" value="Winged helix-like DNA-binding domain superfamily/Winged helix DNA-binding domain"/>
    <property type="match status" value="1"/>
</dbReference>
<keyword evidence="1" id="KW-0677">Repeat</keyword>
<comment type="caution">
    <text evidence="5">The sequence shown here is derived from an EMBL/GenBank/DDBJ whole genome shotgun (WGS) entry which is preliminary data.</text>
</comment>
<evidence type="ECO:0000313" key="5">
    <source>
        <dbReference type="EMBL" id="KAJ7976790.1"/>
    </source>
</evidence>
<dbReference type="KEGG" id="qsa:O6P43_006518"/>
<dbReference type="Gene3D" id="1.10.8.430">
    <property type="entry name" value="Helical domain of apoptotic protease-activating factors"/>
    <property type="match status" value="1"/>
</dbReference>
<evidence type="ECO:0000256" key="1">
    <source>
        <dbReference type="ARBA" id="ARBA00022737"/>
    </source>
</evidence>
<dbReference type="InterPro" id="IPR036388">
    <property type="entry name" value="WH-like_DNA-bd_sf"/>
</dbReference>
<dbReference type="Pfam" id="PF00931">
    <property type="entry name" value="NB-ARC"/>
    <property type="match status" value="1"/>
</dbReference>
<dbReference type="Proteomes" id="UP001163823">
    <property type="component" value="Chromosome 3"/>
</dbReference>
<dbReference type="InterPro" id="IPR027417">
    <property type="entry name" value="P-loop_NTPase"/>
</dbReference>
<protein>
    <submittedName>
        <fullName evidence="5">Disease resistance protein</fullName>
    </submittedName>
</protein>
<dbReference type="EMBL" id="JARAOO010000003">
    <property type="protein sequence ID" value="KAJ7976790.1"/>
    <property type="molecule type" value="Genomic_DNA"/>
</dbReference>
<keyword evidence="2" id="KW-0611">Plant defense</keyword>
<proteinExistence type="predicted"/>
<feature type="domain" description="Disease resistance protein winged helix" evidence="4">
    <location>
        <begin position="205"/>
        <end position="275"/>
    </location>
</feature>
<gene>
    <name evidence="5" type="ORF">O6P43_006518</name>
</gene>
<keyword evidence="6" id="KW-1185">Reference proteome</keyword>
<evidence type="ECO:0000259" key="4">
    <source>
        <dbReference type="Pfam" id="PF23559"/>
    </source>
</evidence>
<dbReference type="AlphaFoldDB" id="A0AAD7Q8E1"/>
<accession>A0AAD7Q8E1</accession>
<evidence type="ECO:0000313" key="6">
    <source>
        <dbReference type="Proteomes" id="UP001163823"/>
    </source>
</evidence>
<name>A0AAD7Q8E1_QUISA</name>